<organism evidence="8 9">
    <name type="scientific">Aspergillus steynii IBT 23096</name>
    <dbReference type="NCBI Taxonomy" id="1392250"/>
    <lineage>
        <taxon>Eukaryota</taxon>
        <taxon>Fungi</taxon>
        <taxon>Dikarya</taxon>
        <taxon>Ascomycota</taxon>
        <taxon>Pezizomycotina</taxon>
        <taxon>Eurotiomycetes</taxon>
        <taxon>Eurotiomycetidae</taxon>
        <taxon>Eurotiales</taxon>
        <taxon>Aspergillaceae</taxon>
        <taxon>Aspergillus</taxon>
        <taxon>Aspergillus subgen. Circumdati</taxon>
    </lineage>
</organism>
<dbReference type="VEuPathDB" id="FungiDB:P170DRAFT_353225"/>
<dbReference type="InterPro" id="IPR020556">
    <property type="entry name" value="Amidase_CS"/>
</dbReference>
<dbReference type="AlphaFoldDB" id="A0A2I2GEC7"/>
<accession>A0A2I2GEC7</accession>
<keyword evidence="9" id="KW-1185">Reference proteome</keyword>
<dbReference type="Gene3D" id="3.90.1300.10">
    <property type="entry name" value="Amidase signature (AS) domain"/>
    <property type="match status" value="1"/>
</dbReference>
<dbReference type="InterPro" id="IPR036928">
    <property type="entry name" value="AS_sf"/>
</dbReference>
<feature type="active site" description="Charge relay system" evidence="5">
    <location>
        <position position="213"/>
    </location>
</feature>
<evidence type="ECO:0000313" key="9">
    <source>
        <dbReference type="Proteomes" id="UP000234275"/>
    </source>
</evidence>
<evidence type="ECO:0000256" key="1">
    <source>
        <dbReference type="ARBA" id="ARBA00001311"/>
    </source>
</evidence>
<dbReference type="InterPro" id="IPR023631">
    <property type="entry name" value="Amidase_dom"/>
</dbReference>
<evidence type="ECO:0000313" key="8">
    <source>
        <dbReference type="EMBL" id="PLB51233.1"/>
    </source>
</evidence>
<protein>
    <recommendedName>
        <fullName evidence="3">amidase</fullName>
        <ecNumber evidence="3">3.5.1.4</ecNumber>
    </recommendedName>
</protein>
<keyword evidence="4" id="KW-0378">Hydrolase</keyword>
<feature type="domain" description="Amidase" evidence="7">
    <location>
        <begin position="81"/>
        <end position="525"/>
    </location>
</feature>
<dbReference type="Proteomes" id="UP000234275">
    <property type="component" value="Unassembled WGS sequence"/>
</dbReference>
<dbReference type="PANTHER" id="PTHR46072">
    <property type="entry name" value="AMIDASE-RELATED-RELATED"/>
    <property type="match status" value="1"/>
</dbReference>
<evidence type="ECO:0000256" key="3">
    <source>
        <dbReference type="ARBA" id="ARBA00012922"/>
    </source>
</evidence>
<evidence type="ECO:0000259" key="7">
    <source>
        <dbReference type="Pfam" id="PF01425"/>
    </source>
</evidence>
<feature type="active site" description="Charge relay system" evidence="5">
    <location>
        <position position="137"/>
    </location>
</feature>
<dbReference type="GeneID" id="36551668"/>
<comment type="similarity">
    <text evidence="2">Belongs to the amidase family.</text>
</comment>
<evidence type="ECO:0000256" key="2">
    <source>
        <dbReference type="ARBA" id="ARBA00009199"/>
    </source>
</evidence>
<dbReference type="Pfam" id="PF01425">
    <property type="entry name" value="Amidase"/>
    <property type="match status" value="1"/>
</dbReference>
<evidence type="ECO:0000256" key="4">
    <source>
        <dbReference type="ARBA" id="ARBA00022801"/>
    </source>
</evidence>
<evidence type="ECO:0000256" key="6">
    <source>
        <dbReference type="PIRSR" id="PIRSR001221-2"/>
    </source>
</evidence>
<evidence type="ECO:0000256" key="5">
    <source>
        <dbReference type="PIRSR" id="PIRSR001221-1"/>
    </source>
</evidence>
<feature type="binding site" evidence="6">
    <location>
        <position position="187"/>
    </location>
    <ligand>
        <name>substrate</name>
    </ligand>
</feature>
<feature type="binding site" evidence="6">
    <location>
        <begin position="234"/>
        <end position="237"/>
    </location>
    <ligand>
        <name>substrate</name>
    </ligand>
</feature>
<feature type="active site" description="Acyl-ester intermediate" evidence="5">
    <location>
        <position position="237"/>
    </location>
</feature>
<proteinExistence type="inferred from homology"/>
<dbReference type="STRING" id="1392250.A0A2I2GEC7"/>
<gene>
    <name evidence="8" type="ORF">P170DRAFT_353225</name>
</gene>
<dbReference type="EC" id="3.5.1.4" evidence="3"/>
<dbReference type="PIRSF" id="PIRSF001221">
    <property type="entry name" value="Amidase_fungi"/>
    <property type="match status" value="1"/>
</dbReference>
<dbReference type="OrthoDB" id="6428749at2759"/>
<sequence>MTNTSWQEKAALKAAQAAEKIPEQWRLSPDFLSSSMDATSRVLDIPAKCGILTEKEISITENYDATALLEKLASRELSSVEVTTAFSKRAAIAQQLTSCLTETFFEMALSRAQQLDDYLAETGKTVGPLHGLPVSLKESFSVTGIHTSLGIVSFLDRPPKSENSALVDVLLAAGAVLYVKTNIPQTMMSADSHNHIFGRVLNPYRLNLTAGGSSGGEGALIAMRGSVLGIGTDVGGSIRIPALCCGVFGFKPSASRVPYGGQTAAVRPGMPGILPVAGPLCHSTRDAELLLKTVFNSNAADLDETVLGVPWIIPQQRPILTIGIMPEDPLRPLHPPMQRTIKTVSSKLEACGHRIIDLSSQIPSLSEVADLSLQYFRIDPDQVVIENVTKSGEPCIPSLKHVYDPEDTGPEPHLRELFEMNITRAKLLSQMRRAFVDNNVDLILGAGYQSPAVPHDEYGLPVYTVIGNLMNNPACILPYAYADEGADADFVRDVVYKPEYRPKEVEGAPCHIQLIGRPMKDEQLLQDAAVVEKALKR</sequence>
<dbReference type="SUPFAM" id="SSF75304">
    <property type="entry name" value="Amidase signature (AS) enzymes"/>
    <property type="match status" value="1"/>
</dbReference>
<comment type="catalytic activity">
    <reaction evidence="1">
        <text>a monocarboxylic acid amide + H2O = a monocarboxylate + NH4(+)</text>
        <dbReference type="Rhea" id="RHEA:12020"/>
        <dbReference type="ChEBI" id="CHEBI:15377"/>
        <dbReference type="ChEBI" id="CHEBI:28938"/>
        <dbReference type="ChEBI" id="CHEBI:35757"/>
        <dbReference type="ChEBI" id="CHEBI:83628"/>
        <dbReference type="EC" id="3.5.1.4"/>
    </reaction>
</comment>
<comment type="caution">
    <text evidence="8">The sequence shown here is derived from an EMBL/GenBank/DDBJ whole genome shotgun (WGS) entry which is preliminary data.</text>
</comment>
<dbReference type="PROSITE" id="PS00571">
    <property type="entry name" value="AMIDASES"/>
    <property type="match status" value="1"/>
</dbReference>
<name>A0A2I2GEC7_9EURO</name>
<dbReference type="RefSeq" id="XP_024706535.1">
    <property type="nucleotide sequence ID" value="XM_024843968.1"/>
</dbReference>
<feature type="binding site" evidence="6">
    <location>
        <position position="213"/>
    </location>
    <ligand>
        <name>substrate</name>
    </ligand>
</feature>
<dbReference type="GO" id="GO:0004040">
    <property type="term" value="F:amidase activity"/>
    <property type="evidence" value="ECO:0007669"/>
    <property type="project" value="UniProtKB-EC"/>
</dbReference>
<dbReference type="EMBL" id="MSFO01000003">
    <property type="protein sequence ID" value="PLB51233.1"/>
    <property type="molecule type" value="Genomic_DNA"/>
</dbReference>
<dbReference type="PANTHER" id="PTHR46072:SF5">
    <property type="entry name" value="GENERAL AMIDASE-C"/>
    <property type="match status" value="1"/>
</dbReference>
<reference evidence="8 9" key="1">
    <citation type="submission" date="2016-12" db="EMBL/GenBank/DDBJ databases">
        <title>The genomes of Aspergillus section Nigri reveals drivers in fungal speciation.</title>
        <authorList>
            <consortium name="DOE Joint Genome Institute"/>
            <person name="Vesth T.C."/>
            <person name="Nybo J."/>
            <person name="Theobald S."/>
            <person name="Brandl J."/>
            <person name="Frisvad J.C."/>
            <person name="Nielsen K.F."/>
            <person name="Lyhne E.K."/>
            <person name="Kogle M.E."/>
            <person name="Kuo A."/>
            <person name="Riley R."/>
            <person name="Clum A."/>
            <person name="Nolan M."/>
            <person name="Lipzen A."/>
            <person name="Salamov A."/>
            <person name="Henrissat B."/>
            <person name="Wiebenga A."/>
            <person name="De Vries R.P."/>
            <person name="Grigoriev I.V."/>
            <person name="Mortensen U.H."/>
            <person name="Andersen M.R."/>
            <person name="Baker S.E."/>
        </authorList>
    </citation>
    <scope>NUCLEOTIDE SEQUENCE [LARGE SCALE GENOMIC DNA]</scope>
    <source>
        <strain evidence="8 9">IBT 23096</strain>
    </source>
</reference>